<evidence type="ECO:0000256" key="1">
    <source>
        <dbReference type="SAM" id="Phobius"/>
    </source>
</evidence>
<dbReference type="Gene3D" id="1.20.1280.290">
    <property type="match status" value="1"/>
</dbReference>
<organism evidence="2">
    <name type="scientific">Acididesulfobacillus acetoxydans</name>
    <dbReference type="NCBI Taxonomy" id="1561005"/>
    <lineage>
        <taxon>Bacteria</taxon>
        <taxon>Bacillati</taxon>
        <taxon>Bacillota</taxon>
        <taxon>Clostridia</taxon>
        <taxon>Eubacteriales</taxon>
        <taxon>Peptococcaceae</taxon>
        <taxon>Acididesulfobacillus</taxon>
    </lineage>
</organism>
<feature type="transmembrane region" description="Helical" evidence="1">
    <location>
        <begin position="60"/>
        <end position="79"/>
    </location>
</feature>
<reference evidence="2" key="2">
    <citation type="submission" date="2020-01" db="EMBL/GenBank/DDBJ databases">
        <authorList>
            <person name="Hornung B."/>
        </authorList>
    </citation>
    <scope>NUCLEOTIDE SEQUENCE</scope>
    <source>
        <strain evidence="2">PacBioINE</strain>
    </source>
</reference>
<keyword evidence="1" id="KW-0812">Transmembrane</keyword>
<evidence type="ECO:0008006" key="5">
    <source>
        <dbReference type="Google" id="ProtNLM"/>
    </source>
</evidence>
<gene>
    <name evidence="3" type="ORF">DEACI_1742</name>
    <name evidence="2" type="ORF">DEACI_3252</name>
</gene>
<evidence type="ECO:0000313" key="4">
    <source>
        <dbReference type="Proteomes" id="UP001071230"/>
    </source>
</evidence>
<name>A0A8S0VY40_9FIRM</name>
<accession>A0A8S0VY40</accession>
<keyword evidence="4" id="KW-1185">Reference proteome</keyword>
<keyword evidence="1" id="KW-0472">Membrane</keyword>
<proteinExistence type="predicted"/>
<feature type="transmembrane region" description="Helical" evidence="1">
    <location>
        <begin position="36"/>
        <end position="54"/>
    </location>
</feature>
<dbReference type="Proteomes" id="UP001071230">
    <property type="component" value="Unassembled WGS sequence"/>
</dbReference>
<dbReference type="RefSeq" id="WP_240985919.1">
    <property type="nucleotide sequence ID" value="NZ_CDGJ01000048.1"/>
</dbReference>
<dbReference type="EMBL" id="LR746496">
    <property type="protein sequence ID" value="CAA7602573.1"/>
    <property type="molecule type" value="Genomic_DNA"/>
</dbReference>
<feature type="transmembrane region" description="Helical" evidence="1">
    <location>
        <begin position="6"/>
        <end position="24"/>
    </location>
</feature>
<protein>
    <recommendedName>
        <fullName evidence="5">PQ-loop repeat-containing protein</fullName>
    </recommendedName>
</protein>
<evidence type="ECO:0000313" key="2">
    <source>
        <dbReference type="EMBL" id="CAA7602573.1"/>
    </source>
</evidence>
<keyword evidence="1" id="KW-1133">Transmembrane helix</keyword>
<dbReference type="AlphaFoldDB" id="A0A8S0VY40"/>
<reference evidence="3" key="1">
    <citation type="submission" date="2014-11" db="EMBL/GenBank/DDBJ databases">
        <authorList>
            <person name="Hornung B.V."/>
        </authorList>
    </citation>
    <scope>NUCLEOTIDE SEQUENCE</scope>
    <source>
        <strain evidence="3">INE</strain>
    </source>
</reference>
<dbReference type="KEGG" id="aacx:DEACI_3252"/>
<dbReference type="EMBL" id="CDGJ01000048">
    <property type="protein sequence ID" value="CEJ07281.1"/>
    <property type="molecule type" value="Genomic_DNA"/>
</dbReference>
<sequence>MSFLEAIMLICFGAAWPFSIYQSYKSRSTAGKSPAFLGILILGYIAGILHKLFFSYDYVLYLYILNLIMVSADLALYYYNKRRNETGAGATGNAAYPECVHPTIHPAAK</sequence>
<evidence type="ECO:0000313" key="3">
    <source>
        <dbReference type="EMBL" id="CEJ07281.1"/>
    </source>
</evidence>
<dbReference type="Proteomes" id="UP000836597">
    <property type="component" value="Chromosome"/>
</dbReference>